<keyword evidence="3" id="KW-1185">Reference proteome</keyword>
<evidence type="ECO:0000259" key="1">
    <source>
        <dbReference type="Pfam" id="PF13569"/>
    </source>
</evidence>
<sequence length="258" mass="29328">MFLAPRTWTFDVWRELYLEHPLVGSLTRRLLWDVDGTTIGYAAGQLRTFPGDPITDGSQVRLWHPIGRAIDEIQAWRVRLDSLGITQPFEQAHREVYRLTDAERETASYSNRFAAHTLRQHRFHAVATLRGWRNKLRLPVDDEAPLATRELPEWDLRAEYWVDSRCDEEGTGSPGYQYVYGGQIRFYPIDAPVATAHMCDEGYGMRPEAGVVPVDPIPLETVPPLVLSEILRDVAFFVDVSTVSNDPPRGDGPRSAIQ</sequence>
<protein>
    <recommendedName>
        <fullName evidence="1">DUF4132 domain-containing protein</fullName>
    </recommendedName>
</protein>
<feature type="domain" description="DUF4132" evidence="1">
    <location>
        <begin position="2"/>
        <end position="132"/>
    </location>
</feature>
<reference evidence="2 3" key="1">
    <citation type="journal article" date="2016" name="Antonie Van Leeuwenhoek">
        <title>Nocardia donostiensis sp. nov., isolated from human respiratory specimens.</title>
        <authorList>
            <person name="Ercibengoa M."/>
            <person name="Bell M."/>
            <person name="Marimon J.M."/>
            <person name="Humrighouse B."/>
            <person name="Klenk H.P."/>
            <person name="Potter G."/>
            <person name="Perez-Trallero E."/>
        </authorList>
    </citation>
    <scope>NUCLEOTIDE SEQUENCE [LARGE SCALE GENOMIC DNA]</scope>
    <source>
        <strain evidence="2 3">X1655</strain>
    </source>
</reference>
<evidence type="ECO:0000313" key="3">
    <source>
        <dbReference type="Proteomes" id="UP000188836"/>
    </source>
</evidence>
<organism evidence="2 3">
    <name type="scientific">Nocardia donostiensis</name>
    <dbReference type="NCBI Taxonomy" id="1538463"/>
    <lineage>
        <taxon>Bacteria</taxon>
        <taxon>Bacillati</taxon>
        <taxon>Actinomycetota</taxon>
        <taxon>Actinomycetes</taxon>
        <taxon>Mycobacteriales</taxon>
        <taxon>Nocardiaceae</taxon>
        <taxon>Nocardia</taxon>
    </lineage>
</organism>
<dbReference type="InterPro" id="IPR025406">
    <property type="entry name" value="DUF4132"/>
</dbReference>
<dbReference type="Proteomes" id="UP000188836">
    <property type="component" value="Unassembled WGS sequence"/>
</dbReference>
<evidence type="ECO:0000313" key="2">
    <source>
        <dbReference type="EMBL" id="ONM48184.1"/>
    </source>
</evidence>
<dbReference type="AlphaFoldDB" id="A0A1W0AUE5"/>
<comment type="caution">
    <text evidence="2">The sequence shown here is derived from an EMBL/GenBank/DDBJ whole genome shotgun (WGS) entry which is preliminary data.</text>
</comment>
<gene>
    <name evidence="2" type="ORF">B0T46_14485</name>
</gene>
<proteinExistence type="predicted"/>
<dbReference type="Pfam" id="PF13569">
    <property type="entry name" value="DUF4132"/>
    <property type="match status" value="1"/>
</dbReference>
<dbReference type="EMBL" id="MUMY01000011">
    <property type="protein sequence ID" value="ONM48184.1"/>
    <property type="molecule type" value="Genomic_DNA"/>
</dbReference>
<name>A0A1W0AUE5_9NOCA</name>
<accession>A0A1W0AUE5</accession>
<dbReference type="STRING" id="1538463.B0T36_16895"/>